<evidence type="ECO:0000259" key="2">
    <source>
        <dbReference type="Pfam" id="PF23622"/>
    </source>
</evidence>
<dbReference type="PANTHER" id="PTHR34145:SF66">
    <property type="entry name" value="F-BOX DOMAIN-CONTAINING PROTEIN"/>
    <property type="match status" value="1"/>
</dbReference>
<dbReference type="InterPro" id="IPR032675">
    <property type="entry name" value="LRR_dom_sf"/>
</dbReference>
<gene>
    <name evidence="3" type="ORF">QYE76_006441</name>
</gene>
<dbReference type="SUPFAM" id="SSF81383">
    <property type="entry name" value="F-box domain"/>
    <property type="match status" value="1"/>
</dbReference>
<evidence type="ECO:0000313" key="3">
    <source>
        <dbReference type="EMBL" id="KAK1632126.1"/>
    </source>
</evidence>
<dbReference type="Pfam" id="PF00646">
    <property type="entry name" value="F-box"/>
    <property type="match status" value="1"/>
</dbReference>
<name>A0AAD8RY78_LOLMU</name>
<dbReference type="InterPro" id="IPR036047">
    <property type="entry name" value="F-box-like_dom_sf"/>
</dbReference>
<dbReference type="InterPro" id="IPR001810">
    <property type="entry name" value="F-box_dom"/>
</dbReference>
<sequence>MMPIPGVLVQSLAERKVSPCYQDDASQTGSPIPEDIWHHICSFLPLKDVARAARVSHVFLRSWRCHPNLTFSKTIMGLSTESRGQGKITRDYNKKIGNILKNHSGIGVKILNLEFYGPYNLKTSHCLDTWLQIALTPGIEELTLTLYPKRKQTLDKENYNFPWSLLSNGSGNSIRALNFLGCAFRPTVDLGCMRSLTSLSLCFVHITGDELGFLLSNSISLEILNLSCCVEIIFIKIPCMLKHLSHLTVSDCYVLQVIESKAPNISSFTFDFKDRNVDLLLGESLQVKEIEICHPCVLRDARTMLPSSTPNLQTLTICSIDEESSTPMLPSKFLHLKYLVITVIECAFPAHYDLFSLVSFLDASPCLETFDLDVRMILHEHDMNVEDLSQLEGIPGHRYGNLRRVRITGFCFRKSLVMLTCHILENTPSLECITLDTCGGTACSGDEVVSCYPRKATFVEDPKALKAIQTYIKGKVPSMAKLNVVEPCNRCRGVDV</sequence>
<dbReference type="PANTHER" id="PTHR34145">
    <property type="entry name" value="OS02G0105600 PROTEIN"/>
    <property type="match status" value="1"/>
</dbReference>
<accession>A0AAD8RY78</accession>
<dbReference type="Gene3D" id="1.20.1280.50">
    <property type="match status" value="1"/>
</dbReference>
<dbReference type="SUPFAM" id="SSF52058">
    <property type="entry name" value="L domain-like"/>
    <property type="match status" value="1"/>
</dbReference>
<evidence type="ECO:0008006" key="5">
    <source>
        <dbReference type="Google" id="ProtNLM"/>
    </source>
</evidence>
<dbReference type="Proteomes" id="UP001231189">
    <property type="component" value="Unassembled WGS sequence"/>
</dbReference>
<dbReference type="CDD" id="cd09917">
    <property type="entry name" value="F-box_SF"/>
    <property type="match status" value="1"/>
</dbReference>
<dbReference type="EMBL" id="JAUUTY010000005">
    <property type="protein sequence ID" value="KAK1632126.1"/>
    <property type="molecule type" value="Genomic_DNA"/>
</dbReference>
<dbReference type="InterPro" id="IPR053772">
    <property type="entry name" value="At1g61320/At1g61330-like"/>
</dbReference>
<evidence type="ECO:0000313" key="4">
    <source>
        <dbReference type="Proteomes" id="UP001231189"/>
    </source>
</evidence>
<proteinExistence type="predicted"/>
<keyword evidence="4" id="KW-1185">Reference proteome</keyword>
<reference evidence="3" key="1">
    <citation type="submission" date="2023-07" db="EMBL/GenBank/DDBJ databases">
        <title>A chromosome-level genome assembly of Lolium multiflorum.</title>
        <authorList>
            <person name="Chen Y."/>
            <person name="Copetti D."/>
            <person name="Kolliker R."/>
            <person name="Studer B."/>
        </authorList>
    </citation>
    <scope>NUCLEOTIDE SEQUENCE</scope>
    <source>
        <strain evidence="3">02402/16</strain>
        <tissue evidence="3">Leaf</tissue>
    </source>
</reference>
<evidence type="ECO:0000259" key="1">
    <source>
        <dbReference type="Pfam" id="PF00646"/>
    </source>
</evidence>
<organism evidence="3 4">
    <name type="scientific">Lolium multiflorum</name>
    <name type="common">Italian ryegrass</name>
    <name type="synonym">Lolium perenne subsp. multiflorum</name>
    <dbReference type="NCBI Taxonomy" id="4521"/>
    <lineage>
        <taxon>Eukaryota</taxon>
        <taxon>Viridiplantae</taxon>
        <taxon>Streptophyta</taxon>
        <taxon>Embryophyta</taxon>
        <taxon>Tracheophyta</taxon>
        <taxon>Spermatophyta</taxon>
        <taxon>Magnoliopsida</taxon>
        <taxon>Liliopsida</taxon>
        <taxon>Poales</taxon>
        <taxon>Poaceae</taxon>
        <taxon>BOP clade</taxon>
        <taxon>Pooideae</taxon>
        <taxon>Poodae</taxon>
        <taxon>Poeae</taxon>
        <taxon>Poeae Chloroplast Group 2 (Poeae type)</taxon>
        <taxon>Loliodinae</taxon>
        <taxon>Loliinae</taxon>
        <taxon>Lolium</taxon>
    </lineage>
</organism>
<protein>
    <recommendedName>
        <fullName evidence="5">F-box domain-containing protein</fullName>
    </recommendedName>
</protein>
<dbReference type="AlphaFoldDB" id="A0AAD8RY78"/>
<dbReference type="Pfam" id="PF23622">
    <property type="entry name" value="LRR_At1g61320_AtMIF1"/>
    <property type="match status" value="1"/>
</dbReference>
<comment type="caution">
    <text evidence="3">The sequence shown here is derived from an EMBL/GenBank/DDBJ whole genome shotgun (WGS) entry which is preliminary data.</text>
</comment>
<dbReference type="InterPro" id="IPR055357">
    <property type="entry name" value="LRR_At1g61320_AtMIF1"/>
</dbReference>
<dbReference type="Gene3D" id="3.80.10.10">
    <property type="entry name" value="Ribonuclease Inhibitor"/>
    <property type="match status" value="1"/>
</dbReference>
<feature type="domain" description="At1g61320/AtMIF1 LRR" evidence="2">
    <location>
        <begin position="99"/>
        <end position="488"/>
    </location>
</feature>
<feature type="domain" description="F-box" evidence="1">
    <location>
        <begin position="32"/>
        <end position="63"/>
    </location>
</feature>